<evidence type="ECO:0000256" key="7">
    <source>
        <dbReference type="RuleBase" id="RU363032"/>
    </source>
</evidence>
<feature type="transmembrane region" description="Helical" evidence="7">
    <location>
        <begin position="228"/>
        <end position="250"/>
    </location>
</feature>
<protein>
    <recommendedName>
        <fullName evidence="8">ABC transmembrane type-1 domain-containing protein</fullName>
    </recommendedName>
</protein>
<reference evidence="9 10" key="1">
    <citation type="submission" date="2018-05" db="EMBL/GenBank/DDBJ databases">
        <title>Whole genome sequencing of Paracoccus thiocyanatus SST.</title>
        <authorList>
            <person name="Ghosh W."/>
            <person name="Rameez M.J."/>
            <person name="Roy C."/>
        </authorList>
    </citation>
    <scope>NUCLEOTIDE SEQUENCE [LARGE SCALE GENOMIC DNA]</scope>
    <source>
        <strain evidence="9 10">SST</strain>
    </source>
</reference>
<evidence type="ECO:0000256" key="5">
    <source>
        <dbReference type="ARBA" id="ARBA00022989"/>
    </source>
</evidence>
<evidence type="ECO:0000256" key="4">
    <source>
        <dbReference type="ARBA" id="ARBA00022692"/>
    </source>
</evidence>
<comment type="similarity">
    <text evidence="7">Belongs to the binding-protein-dependent transport system permease family.</text>
</comment>
<dbReference type="InterPro" id="IPR000515">
    <property type="entry name" value="MetI-like"/>
</dbReference>
<dbReference type="Gene3D" id="1.10.3720.10">
    <property type="entry name" value="MetI-like"/>
    <property type="match status" value="1"/>
</dbReference>
<feature type="domain" description="ABC transmembrane type-1" evidence="8">
    <location>
        <begin position="84"/>
        <end position="299"/>
    </location>
</feature>
<dbReference type="InterPro" id="IPR035906">
    <property type="entry name" value="MetI-like_sf"/>
</dbReference>
<comment type="caution">
    <text evidence="9">The sequence shown here is derived from an EMBL/GenBank/DDBJ whole genome shotgun (WGS) entry which is preliminary data.</text>
</comment>
<proteinExistence type="inferred from homology"/>
<evidence type="ECO:0000256" key="1">
    <source>
        <dbReference type="ARBA" id="ARBA00004651"/>
    </source>
</evidence>
<evidence type="ECO:0000313" key="10">
    <source>
        <dbReference type="Proteomes" id="UP000256679"/>
    </source>
</evidence>
<dbReference type="GO" id="GO:0055085">
    <property type="term" value="P:transmembrane transport"/>
    <property type="evidence" value="ECO:0007669"/>
    <property type="project" value="InterPro"/>
</dbReference>
<feature type="transmembrane region" description="Helical" evidence="7">
    <location>
        <begin position="121"/>
        <end position="151"/>
    </location>
</feature>
<dbReference type="PROSITE" id="PS50928">
    <property type="entry name" value="ABC_TM1"/>
    <property type="match status" value="1"/>
</dbReference>
<dbReference type="Pfam" id="PF00528">
    <property type="entry name" value="BPD_transp_1"/>
    <property type="match status" value="1"/>
</dbReference>
<feature type="transmembrane region" description="Helical" evidence="7">
    <location>
        <begin position="171"/>
        <end position="192"/>
    </location>
</feature>
<evidence type="ECO:0000256" key="6">
    <source>
        <dbReference type="ARBA" id="ARBA00023136"/>
    </source>
</evidence>
<dbReference type="GO" id="GO:0005886">
    <property type="term" value="C:plasma membrane"/>
    <property type="evidence" value="ECO:0007669"/>
    <property type="project" value="UniProtKB-SubCell"/>
</dbReference>
<dbReference type="CDD" id="cd06261">
    <property type="entry name" value="TM_PBP2"/>
    <property type="match status" value="1"/>
</dbReference>
<name>A0A3D8PC03_9RHOB</name>
<evidence type="ECO:0000313" key="9">
    <source>
        <dbReference type="EMBL" id="RDW12848.1"/>
    </source>
</evidence>
<feature type="transmembrane region" description="Helical" evidence="7">
    <location>
        <begin position="90"/>
        <end position="109"/>
    </location>
</feature>
<keyword evidence="6 7" id="KW-0472">Membrane</keyword>
<dbReference type="SUPFAM" id="SSF161098">
    <property type="entry name" value="MetI-like"/>
    <property type="match status" value="1"/>
</dbReference>
<feature type="transmembrane region" description="Helical" evidence="7">
    <location>
        <begin position="25"/>
        <end position="55"/>
    </location>
</feature>
<evidence type="ECO:0000256" key="2">
    <source>
        <dbReference type="ARBA" id="ARBA00022448"/>
    </source>
</evidence>
<comment type="subcellular location">
    <subcellularLocation>
        <location evidence="1 7">Cell membrane</location>
        <topology evidence="1 7">Multi-pass membrane protein</topology>
    </subcellularLocation>
</comment>
<keyword evidence="3" id="KW-1003">Cell membrane</keyword>
<keyword evidence="2 7" id="KW-0813">Transport</keyword>
<dbReference type="PANTHER" id="PTHR43005">
    <property type="entry name" value="BLR7065 PROTEIN"/>
    <property type="match status" value="1"/>
</dbReference>
<keyword evidence="5 7" id="KW-1133">Transmembrane helix</keyword>
<evidence type="ECO:0000256" key="3">
    <source>
        <dbReference type="ARBA" id="ARBA00022475"/>
    </source>
</evidence>
<gene>
    <name evidence="9" type="ORF">DIE28_11420</name>
</gene>
<dbReference type="Proteomes" id="UP000256679">
    <property type="component" value="Unassembled WGS sequence"/>
</dbReference>
<sequence length="310" mass="33462">MLWLFVAANTPRGGTRMSVSSNQGLWSFILPTFLTLGAITVTPILATFGISLLYINLTMPGPPMFVGLENYAELMADSRFWNSAVVTAELIFIPVAAQIAIGLLLAMVLKEKLAGTRWMRMAFLLPAVIPPAVSGLIWKLFIVPGAGGLAWLGGLFGADMSLDLLSMPSSALAVVIVASVWTGTPFVALLFLSALESIGDDQYEAARIDGASWFQSHWHISLPELRPAIITVTVFRILEALAIFPIIFVLTGGGPAGSTEPVNYLAYVNGFEYLRVDYAATIIVSFFIVMMALCAPFLVGIARREAKEAR</sequence>
<keyword evidence="10" id="KW-1185">Reference proteome</keyword>
<evidence type="ECO:0000259" key="8">
    <source>
        <dbReference type="PROSITE" id="PS50928"/>
    </source>
</evidence>
<keyword evidence="4 7" id="KW-0812">Transmembrane</keyword>
<dbReference type="EMBL" id="QFCQ01000063">
    <property type="protein sequence ID" value="RDW12848.1"/>
    <property type="molecule type" value="Genomic_DNA"/>
</dbReference>
<dbReference type="PANTHER" id="PTHR43005:SF1">
    <property type="entry name" value="SPERMIDINE_PUTRESCINE TRANSPORT SYSTEM PERMEASE PROTEIN"/>
    <property type="match status" value="1"/>
</dbReference>
<organism evidence="9 10">
    <name type="scientific">Paracoccus thiocyanatus</name>
    <dbReference type="NCBI Taxonomy" id="34006"/>
    <lineage>
        <taxon>Bacteria</taxon>
        <taxon>Pseudomonadati</taxon>
        <taxon>Pseudomonadota</taxon>
        <taxon>Alphaproteobacteria</taxon>
        <taxon>Rhodobacterales</taxon>
        <taxon>Paracoccaceae</taxon>
        <taxon>Paracoccus</taxon>
    </lineage>
</organism>
<feature type="transmembrane region" description="Helical" evidence="7">
    <location>
        <begin position="278"/>
        <end position="302"/>
    </location>
</feature>
<accession>A0A3D8PC03</accession>
<dbReference type="AlphaFoldDB" id="A0A3D8PC03"/>